<gene>
    <name evidence="8" type="primary">fliD</name>
    <name evidence="8" type="ORF">HP550_17025</name>
</gene>
<dbReference type="GO" id="GO:0071973">
    <property type="term" value="P:bacterial-type flagellum-dependent cell motility"/>
    <property type="evidence" value="ECO:0007669"/>
    <property type="project" value="TreeGrafter"/>
</dbReference>
<dbReference type="Pfam" id="PF02465">
    <property type="entry name" value="FliD_N"/>
    <property type="match status" value="1"/>
</dbReference>
<name>A0A7Y6A390_9CELL</name>
<dbReference type="InterPro" id="IPR003481">
    <property type="entry name" value="FliD_N"/>
</dbReference>
<dbReference type="PANTHER" id="PTHR30288">
    <property type="entry name" value="FLAGELLAR CAP/ASSEMBLY PROTEIN FLID"/>
    <property type="match status" value="1"/>
</dbReference>
<evidence type="ECO:0000256" key="4">
    <source>
        <dbReference type="ARBA" id="ARBA00023143"/>
    </source>
</evidence>
<proteinExistence type="inferred from homology"/>
<dbReference type="GO" id="GO:0005576">
    <property type="term" value="C:extracellular region"/>
    <property type="evidence" value="ECO:0007669"/>
    <property type="project" value="UniProtKB-SubCell"/>
</dbReference>
<comment type="function">
    <text evidence="5">Required for morphogenesis and for the elongation of the flagellar filament by facilitating polymerization of the flagellin monomers at the tip of growing filament. Forms a capping structure, which prevents flagellin subunits (transported through the central channel of the flagellum) from leaking out without polymerization at the distal end.</text>
</comment>
<dbReference type="GO" id="GO:0009421">
    <property type="term" value="C:bacterial-type flagellum filament cap"/>
    <property type="evidence" value="ECO:0007669"/>
    <property type="project" value="InterPro"/>
</dbReference>
<evidence type="ECO:0000256" key="5">
    <source>
        <dbReference type="RuleBase" id="RU362066"/>
    </source>
</evidence>
<comment type="caution">
    <text evidence="8">The sequence shown here is derived from an EMBL/GenBank/DDBJ whole genome shotgun (WGS) entry which is preliminary data.</text>
</comment>
<keyword evidence="8" id="KW-0282">Flagellum</keyword>
<dbReference type="PANTHER" id="PTHR30288:SF0">
    <property type="entry name" value="FLAGELLAR HOOK-ASSOCIATED PROTEIN 2"/>
    <property type="match status" value="1"/>
</dbReference>
<comment type="subunit">
    <text evidence="2 5">Homopentamer.</text>
</comment>
<comment type="subcellular location">
    <subcellularLocation>
        <location evidence="5">Secreted</location>
    </subcellularLocation>
    <subcellularLocation>
        <location evidence="5">Bacterial flagellum</location>
    </subcellularLocation>
</comment>
<accession>A0A7Y6A390</accession>
<evidence type="ECO:0000256" key="1">
    <source>
        <dbReference type="ARBA" id="ARBA00009764"/>
    </source>
</evidence>
<evidence type="ECO:0000313" key="8">
    <source>
        <dbReference type="EMBL" id="NUU18956.1"/>
    </source>
</evidence>
<evidence type="ECO:0000256" key="2">
    <source>
        <dbReference type="ARBA" id="ARBA00011255"/>
    </source>
</evidence>
<evidence type="ECO:0000313" key="9">
    <source>
        <dbReference type="Proteomes" id="UP000565724"/>
    </source>
</evidence>
<keyword evidence="8" id="KW-0969">Cilium</keyword>
<dbReference type="RefSeq" id="WP_175348871.1">
    <property type="nucleotide sequence ID" value="NZ_JABMCI010000069.1"/>
</dbReference>
<evidence type="ECO:0000259" key="6">
    <source>
        <dbReference type="Pfam" id="PF02465"/>
    </source>
</evidence>
<evidence type="ECO:0000259" key="7">
    <source>
        <dbReference type="Pfam" id="PF07195"/>
    </source>
</evidence>
<feature type="domain" description="Flagellar hook-associated protein 2 N-terminal" evidence="6">
    <location>
        <begin position="11"/>
        <end position="106"/>
    </location>
</feature>
<dbReference type="GO" id="GO:0007155">
    <property type="term" value="P:cell adhesion"/>
    <property type="evidence" value="ECO:0007669"/>
    <property type="project" value="InterPro"/>
</dbReference>
<dbReference type="AlphaFoldDB" id="A0A7Y6A390"/>
<protein>
    <recommendedName>
        <fullName evidence="5">Flagellar hook-associated protein 2</fullName>
        <shortName evidence="5">HAP2</shortName>
    </recommendedName>
    <alternativeName>
        <fullName evidence="5">Flagellar cap protein</fullName>
    </alternativeName>
</protein>
<organism evidence="8 9">
    <name type="scientific">Cellulomonas humilata</name>
    <dbReference type="NCBI Taxonomy" id="144055"/>
    <lineage>
        <taxon>Bacteria</taxon>
        <taxon>Bacillati</taxon>
        <taxon>Actinomycetota</taxon>
        <taxon>Actinomycetes</taxon>
        <taxon>Micrococcales</taxon>
        <taxon>Cellulomonadaceae</taxon>
        <taxon>Cellulomonas</taxon>
    </lineage>
</organism>
<keyword evidence="9" id="KW-1185">Reference proteome</keyword>
<dbReference type="InterPro" id="IPR040026">
    <property type="entry name" value="FliD"/>
</dbReference>
<dbReference type="EMBL" id="JABMCI010000069">
    <property type="protein sequence ID" value="NUU18956.1"/>
    <property type="molecule type" value="Genomic_DNA"/>
</dbReference>
<keyword evidence="5" id="KW-0964">Secreted</keyword>
<evidence type="ECO:0000256" key="3">
    <source>
        <dbReference type="ARBA" id="ARBA00023054"/>
    </source>
</evidence>
<sequence length="453" mass="45449">MASLGIDGLVSGLDTTSLINSLMSAEAMPQTLLKSKQSSTTTMVTALQALNAKVSSLGDAAAKAAKATSWNATAATTSAPSVTATTTTDAAPTALSFTVDAIAQSQVSLTAGFATLAEFTGGASTVTIKKSDGTFTEVAVGADAAATARAISSSAAGVSAVAVTVDGSTRFQLTSTATGATSGFEVFAGTRAEAEAGTVTAKALTPIRAAQDARITLWPGTGAAAKQATSATNTFSDVLTGTSITVSKVEADPVTLTVARDTAALTALASGLVGSLGVVLSEISSRSATITTTDSDGRARVTGGLFSGDSAVRGLQQQLSSAASYGVDGISPSEVGITVARDGTFAFDSAKFATALAADPEKVQKVIAGLAQRVADVATSTSDKYDGSLTRKITGQQSLVTDLGKQIESWDTRLALRRDSLQKTYSALEVTLSGLQSQSSWLSSQLASLSSSS</sequence>
<keyword evidence="4 5" id="KW-0975">Bacterial flagellum</keyword>
<feature type="domain" description="Flagellar hook-associated protein 2 C-terminal" evidence="7">
    <location>
        <begin position="210"/>
        <end position="436"/>
    </location>
</feature>
<keyword evidence="8" id="KW-0966">Cell projection</keyword>
<keyword evidence="3" id="KW-0175">Coiled coil</keyword>
<reference evidence="8 9" key="1">
    <citation type="submission" date="2020-05" db="EMBL/GenBank/DDBJ databases">
        <title>Genome Sequencing of Type Strains.</title>
        <authorList>
            <person name="Lemaire J.F."/>
            <person name="Inderbitzin P."/>
            <person name="Gregorio O.A."/>
            <person name="Collins S.B."/>
            <person name="Wespe N."/>
            <person name="Knight-Connoni V."/>
        </authorList>
    </citation>
    <scope>NUCLEOTIDE SEQUENCE [LARGE SCALE GENOMIC DNA]</scope>
    <source>
        <strain evidence="8 9">ATCC 25174</strain>
    </source>
</reference>
<comment type="similarity">
    <text evidence="1 5">Belongs to the FliD family.</text>
</comment>
<dbReference type="Pfam" id="PF07195">
    <property type="entry name" value="FliD_C"/>
    <property type="match status" value="1"/>
</dbReference>
<dbReference type="InterPro" id="IPR010809">
    <property type="entry name" value="FliD_C"/>
</dbReference>
<dbReference type="GO" id="GO:0009424">
    <property type="term" value="C:bacterial-type flagellum hook"/>
    <property type="evidence" value="ECO:0007669"/>
    <property type="project" value="UniProtKB-UniRule"/>
</dbReference>
<dbReference type="Proteomes" id="UP000565724">
    <property type="component" value="Unassembled WGS sequence"/>
</dbReference>